<feature type="binding site" evidence="7">
    <location>
        <position position="207"/>
    </location>
    <ligand>
        <name>Fe(2+)</name>
        <dbReference type="ChEBI" id="CHEBI:29033"/>
    </ligand>
</feature>
<dbReference type="EC" id="4.98.1.1" evidence="7"/>
<comment type="pathway">
    <text evidence="7">Porphyrin-containing compound metabolism; protoheme biosynthesis; protoheme from protoporphyrin-IX: step 1/1.</text>
</comment>
<comment type="catalytic activity">
    <reaction evidence="7">
        <text>heme b + 2 H(+) = protoporphyrin IX + Fe(2+)</text>
        <dbReference type="Rhea" id="RHEA:22584"/>
        <dbReference type="ChEBI" id="CHEBI:15378"/>
        <dbReference type="ChEBI" id="CHEBI:29033"/>
        <dbReference type="ChEBI" id="CHEBI:57306"/>
        <dbReference type="ChEBI" id="CHEBI:60344"/>
        <dbReference type="EC" id="4.98.1.1"/>
    </reaction>
</comment>
<keyword evidence="2 7" id="KW-0408">Iron</keyword>
<evidence type="ECO:0000256" key="6">
    <source>
        <dbReference type="ARBA" id="ARBA00024536"/>
    </source>
</evidence>
<evidence type="ECO:0000313" key="10">
    <source>
        <dbReference type="Proteomes" id="UP000218767"/>
    </source>
</evidence>
<dbReference type="GO" id="GO:0004325">
    <property type="term" value="F:ferrochelatase activity"/>
    <property type="evidence" value="ECO:0007669"/>
    <property type="project" value="UniProtKB-UniRule"/>
</dbReference>
<proteinExistence type="inferred from homology"/>
<dbReference type="GO" id="GO:0005737">
    <property type="term" value="C:cytoplasm"/>
    <property type="evidence" value="ECO:0007669"/>
    <property type="project" value="UniProtKB-SubCell"/>
</dbReference>
<keyword evidence="7" id="KW-0963">Cytoplasm</keyword>
<comment type="subcellular location">
    <subcellularLocation>
        <location evidence="7">Cytoplasm</location>
    </subcellularLocation>
</comment>
<dbReference type="GO" id="GO:0046872">
    <property type="term" value="F:metal ion binding"/>
    <property type="evidence" value="ECO:0007669"/>
    <property type="project" value="UniProtKB-KW"/>
</dbReference>
<organism evidence="9 10">
    <name type="scientific">SAR86 cluster bacterium</name>
    <dbReference type="NCBI Taxonomy" id="2030880"/>
    <lineage>
        <taxon>Bacteria</taxon>
        <taxon>Pseudomonadati</taxon>
        <taxon>Pseudomonadota</taxon>
        <taxon>Gammaproteobacteria</taxon>
        <taxon>SAR86 cluster</taxon>
    </lineage>
</organism>
<dbReference type="Pfam" id="PF00762">
    <property type="entry name" value="Ferrochelatase"/>
    <property type="match status" value="1"/>
</dbReference>
<gene>
    <name evidence="7" type="primary">hemH</name>
    <name evidence="9" type="ORF">COB20_12870</name>
</gene>
<evidence type="ECO:0000256" key="3">
    <source>
        <dbReference type="ARBA" id="ARBA00023133"/>
    </source>
</evidence>
<dbReference type="SUPFAM" id="SSF53800">
    <property type="entry name" value="Chelatase"/>
    <property type="match status" value="1"/>
</dbReference>
<comment type="function">
    <text evidence="7">Catalyzes the ferrous insertion into protoporphyrin IX.</text>
</comment>
<name>A0A2A4WZ01_9GAMM</name>
<dbReference type="GO" id="GO:0006783">
    <property type="term" value="P:heme biosynthetic process"/>
    <property type="evidence" value="ECO:0007669"/>
    <property type="project" value="UniProtKB-UniRule"/>
</dbReference>
<dbReference type="PANTHER" id="PTHR11108:SF1">
    <property type="entry name" value="FERROCHELATASE, MITOCHONDRIAL"/>
    <property type="match status" value="1"/>
</dbReference>
<comment type="catalytic activity">
    <reaction evidence="6">
        <text>Fe-coproporphyrin III + 2 H(+) = coproporphyrin III + Fe(2+)</text>
        <dbReference type="Rhea" id="RHEA:49572"/>
        <dbReference type="ChEBI" id="CHEBI:15378"/>
        <dbReference type="ChEBI" id="CHEBI:29033"/>
        <dbReference type="ChEBI" id="CHEBI:68438"/>
        <dbReference type="ChEBI" id="CHEBI:131725"/>
        <dbReference type="EC" id="4.99.1.9"/>
    </reaction>
    <physiologicalReaction direction="right-to-left" evidence="6">
        <dbReference type="Rhea" id="RHEA:49574"/>
    </physiologicalReaction>
</comment>
<dbReference type="InterPro" id="IPR001015">
    <property type="entry name" value="Ferrochelatase"/>
</dbReference>
<dbReference type="InterPro" id="IPR033659">
    <property type="entry name" value="Ferrochelatase_N"/>
</dbReference>
<evidence type="ECO:0000256" key="8">
    <source>
        <dbReference type="RuleBase" id="RU004185"/>
    </source>
</evidence>
<feature type="binding site" evidence="7">
    <location>
        <position position="308"/>
    </location>
    <ligand>
        <name>Fe(2+)</name>
        <dbReference type="ChEBI" id="CHEBI:29033"/>
    </ligand>
</feature>
<evidence type="ECO:0000256" key="7">
    <source>
        <dbReference type="HAMAP-Rule" id="MF_00323"/>
    </source>
</evidence>
<evidence type="ECO:0000256" key="5">
    <source>
        <dbReference type="ARBA" id="ARBA00023244"/>
    </source>
</evidence>
<comment type="similarity">
    <text evidence="1 7 8">Belongs to the ferrochelatase family.</text>
</comment>
<keyword evidence="5 7" id="KW-0627">Porphyrin biosynthesis</keyword>
<dbReference type="HAMAP" id="MF_00323">
    <property type="entry name" value="Ferrochelatase"/>
    <property type="match status" value="1"/>
</dbReference>
<evidence type="ECO:0000256" key="1">
    <source>
        <dbReference type="ARBA" id="ARBA00007718"/>
    </source>
</evidence>
<sequence length="358" mass="40576">MACRHNQEISRSAMSKAVILLNLGTPAEPTTKGLRDFYRYFFSDPFVFDMSPVGRWLLRNLIILPFRAPKTAKDYATIWMEEGSPLKVYADRLQASVQNAYTSAGEDVLVLNGMAYSQPFISEAMAELEDKGRDEILVLPLFPQYSTATTASVFHEVRQEAAKWKTPPDLQFIDDLYAEPAFVRAWANLIGKHLQEEQVDHVVFSYHGLPESNIKKADSQGVCGFGSCCEQISDKNRLCYRAQCIGTTKNVVAALGWSEDRYSMAFQSRFGRQAWIQPYLDEHLEKLLASGCKKVAVVTPSFVSDCLETIHEIGIDYREQFMAGGGEVFQLVPNLNDEPVWFNSVYEISQRHLRQNQK</sequence>
<reference evidence="10" key="1">
    <citation type="submission" date="2017-08" db="EMBL/GenBank/DDBJ databases">
        <title>A dynamic microbial community with high functional redundancy inhabits the cold, oxic subseafloor aquifer.</title>
        <authorList>
            <person name="Tully B.J."/>
            <person name="Wheat C.G."/>
            <person name="Glazer B.T."/>
            <person name="Huber J.A."/>
        </authorList>
    </citation>
    <scope>NUCLEOTIDE SEQUENCE [LARGE SCALE GENOMIC DNA]</scope>
</reference>
<dbReference type="EMBL" id="NVUL01000074">
    <property type="protein sequence ID" value="PCI75474.1"/>
    <property type="molecule type" value="Genomic_DNA"/>
</dbReference>
<dbReference type="Proteomes" id="UP000218767">
    <property type="component" value="Unassembled WGS sequence"/>
</dbReference>
<dbReference type="NCBIfam" id="TIGR00109">
    <property type="entry name" value="hemH"/>
    <property type="match status" value="1"/>
</dbReference>
<dbReference type="UniPathway" id="UPA00252">
    <property type="reaction ID" value="UER00325"/>
</dbReference>
<dbReference type="Gene3D" id="3.40.50.1400">
    <property type="match status" value="2"/>
</dbReference>
<dbReference type="CDD" id="cd00419">
    <property type="entry name" value="Ferrochelatase_C"/>
    <property type="match status" value="1"/>
</dbReference>
<accession>A0A2A4WZ01</accession>
<dbReference type="AlphaFoldDB" id="A0A2A4WZ01"/>
<protein>
    <recommendedName>
        <fullName evidence="7">Ferrochelatase</fullName>
        <ecNumber evidence="7">4.98.1.1</ecNumber>
    </recommendedName>
    <alternativeName>
        <fullName evidence="7">Heme synthase</fullName>
    </alternativeName>
    <alternativeName>
        <fullName evidence="7">Protoheme ferro-lyase</fullName>
    </alternativeName>
</protein>
<comment type="caution">
    <text evidence="9">The sequence shown here is derived from an EMBL/GenBank/DDBJ whole genome shotgun (WGS) entry which is preliminary data.</text>
</comment>
<keyword evidence="4 7" id="KW-0456">Lyase</keyword>
<dbReference type="CDD" id="cd03411">
    <property type="entry name" value="Ferrochelatase_N"/>
    <property type="match status" value="1"/>
</dbReference>
<keyword evidence="3 7" id="KW-0350">Heme biosynthesis</keyword>
<evidence type="ECO:0000313" key="9">
    <source>
        <dbReference type="EMBL" id="PCI75474.1"/>
    </source>
</evidence>
<keyword evidence="7" id="KW-0479">Metal-binding</keyword>
<dbReference type="InterPro" id="IPR033644">
    <property type="entry name" value="Ferrochelatase_C"/>
</dbReference>
<evidence type="ECO:0000256" key="2">
    <source>
        <dbReference type="ARBA" id="ARBA00023004"/>
    </source>
</evidence>
<evidence type="ECO:0000256" key="4">
    <source>
        <dbReference type="ARBA" id="ARBA00023239"/>
    </source>
</evidence>
<dbReference type="PANTHER" id="PTHR11108">
    <property type="entry name" value="FERROCHELATASE"/>
    <property type="match status" value="1"/>
</dbReference>